<dbReference type="EMBL" id="CABFNO020001536">
    <property type="protein sequence ID" value="CAG9995800.1"/>
    <property type="molecule type" value="Genomic_DNA"/>
</dbReference>
<comment type="caution">
    <text evidence="1">The sequence shown here is derived from an EMBL/GenBank/DDBJ whole genome shotgun (WGS) entry which is preliminary data.</text>
</comment>
<reference evidence="1 2" key="2">
    <citation type="submission" date="2021-10" db="EMBL/GenBank/DDBJ databases">
        <authorList>
            <person name="Piombo E."/>
        </authorList>
    </citation>
    <scope>NUCLEOTIDE SEQUENCE [LARGE SCALE GENOMIC DNA]</scope>
</reference>
<evidence type="ECO:0000313" key="2">
    <source>
        <dbReference type="Proteomes" id="UP000754883"/>
    </source>
</evidence>
<dbReference type="Proteomes" id="UP000754883">
    <property type="component" value="Unassembled WGS sequence"/>
</dbReference>
<evidence type="ECO:0000313" key="1">
    <source>
        <dbReference type="EMBL" id="CAG9995800.1"/>
    </source>
</evidence>
<keyword evidence="2" id="KW-1185">Reference proteome</keyword>
<organism evidence="1 2">
    <name type="scientific">Clonostachys byssicola</name>
    <dbReference type="NCBI Taxonomy" id="160290"/>
    <lineage>
        <taxon>Eukaryota</taxon>
        <taxon>Fungi</taxon>
        <taxon>Dikarya</taxon>
        <taxon>Ascomycota</taxon>
        <taxon>Pezizomycotina</taxon>
        <taxon>Sordariomycetes</taxon>
        <taxon>Hypocreomycetidae</taxon>
        <taxon>Hypocreales</taxon>
        <taxon>Bionectriaceae</taxon>
        <taxon>Clonostachys</taxon>
    </lineage>
</organism>
<dbReference type="AlphaFoldDB" id="A0A9N9UQC7"/>
<protein>
    <submittedName>
        <fullName evidence="1">Uncharacterized protein</fullName>
    </submittedName>
</protein>
<sequence length="65" mass="7108">MSAHGQAHGHFIKADPGMAHSRVKPMFSQDTAVAFGGLVANWCLDTLRNLHMSMAAQHMFLSQTI</sequence>
<gene>
    <name evidence="1" type="ORF">CBYS24578_00003871</name>
</gene>
<accession>A0A9N9UQC7</accession>
<reference evidence="2" key="1">
    <citation type="submission" date="2019-06" db="EMBL/GenBank/DDBJ databases">
        <authorList>
            <person name="Broberg M."/>
        </authorList>
    </citation>
    <scope>NUCLEOTIDE SEQUENCE [LARGE SCALE GENOMIC DNA]</scope>
</reference>
<name>A0A9N9UQC7_9HYPO</name>
<proteinExistence type="predicted"/>
<dbReference type="OrthoDB" id="5131449at2759"/>